<dbReference type="AlphaFoldDB" id="A0A4Q1BWZ0"/>
<evidence type="ECO:0000313" key="2">
    <source>
        <dbReference type="Proteomes" id="UP000289455"/>
    </source>
</evidence>
<dbReference type="EMBL" id="SDHY01000011">
    <property type="protein sequence ID" value="RXK46507.1"/>
    <property type="molecule type" value="Genomic_DNA"/>
</dbReference>
<dbReference type="RefSeq" id="WP_129028052.1">
    <property type="nucleotide sequence ID" value="NZ_SDHY01000011.1"/>
</dbReference>
<evidence type="ECO:0000313" key="1">
    <source>
        <dbReference type="EMBL" id="RXK46507.1"/>
    </source>
</evidence>
<name>A0A4Q1BWZ0_9BACT</name>
<keyword evidence="2" id="KW-1185">Reference proteome</keyword>
<comment type="caution">
    <text evidence="1">The sequence shown here is derived from an EMBL/GenBank/DDBJ whole genome shotgun (WGS) entry which is preliminary data.</text>
</comment>
<protein>
    <submittedName>
        <fullName evidence="1">Uncharacterized protein</fullName>
    </submittedName>
</protein>
<organism evidence="1 2">
    <name type="scientific">Aquirufa rosea</name>
    <dbReference type="NCBI Taxonomy" id="2509241"/>
    <lineage>
        <taxon>Bacteria</taxon>
        <taxon>Pseudomonadati</taxon>
        <taxon>Bacteroidota</taxon>
        <taxon>Cytophagia</taxon>
        <taxon>Cytophagales</taxon>
        <taxon>Flectobacillaceae</taxon>
        <taxon>Aquirufa</taxon>
    </lineage>
</organism>
<proteinExistence type="predicted"/>
<gene>
    <name evidence="1" type="ORF">ESB04_12295</name>
</gene>
<reference evidence="1 2" key="1">
    <citation type="submission" date="2019-01" db="EMBL/GenBank/DDBJ databases">
        <title>Cytophagaceae bacterium strain CAR-16.</title>
        <authorList>
            <person name="Chen W.-M."/>
        </authorList>
    </citation>
    <scope>NUCLEOTIDE SEQUENCE [LARGE SCALE GENOMIC DNA]</scope>
    <source>
        <strain evidence="1 2">CAR-16</strain>
    </source>
</reference>
<accession>A0A4Q1BWZ0</accession>
<dbReference type="Proteomes" id="UP000289455">
    <property type="component" value="Unassembled WGS sequence"/>
</dbReference>
<sequence length="190" mass="22249">MEILDLVIGTSSLWAVKATQSFFFFFGMPLPEDKWEDWLDQDEFEGQPWLNKSKKYLFDELNLAKKEFKEFLNSNELMNETVSRNGGAKVVNQYINAHAIRIKKIRLIIQFKVYFNVSKNAYGTRYLLAKSCWINNQDGKVIKKFSRVVGQAEQVKKGGKVPSNIIKDVEKELEAAMWHEYCLEYKFLNQ</sequence>